<keyword evidence="2" id="KW-1185">Reference proteome</keyword>
<accession>A0ACC3DUW3</accession>
<proteinExistence type="predicted"/>
<name>A0ACC3DUW3_9PEZI</name>
<dbReference type="Proteomes" id="UP001186974">
    <property type="component" value="Unassembled WGS sequence"/>
</dbReference>
<evidence type="ECO:0000313" key="2">
    <source>
        <dbReference type="Proteomes" id="UP001186974"/>
    </source>
</evidence>
<organism evidence="1 2">
    <name type="scientific">Coniosporium uncinatum</name>
    <dbReference type="NCBI Taxonomy" id="93489"/>
    <lineage>
        <taxon>Eukaryota</taxon>
        <taxon>Fungi</taxon>
        <taxon>Dikarya</taxon>
        <taxon>Ascomycota</taxon>
        <taxon>Pezizomycotina</taxon>
        <taxon>Dothideomycetes</taxon>
        <taxon>Dothideomycetes incertae sedis</taxon>
        <taxon>Coniosporium</taxon>
    </lineage>
</organism>
<protein>
    <submittedName>
        <fullName evidence="1">Uncharacterized protein</fullName>
    </submittedName>
</protein>
<evidence type="ECO:0000313" key="1">
    <source>
        <dbReference type="EMBL" id="KAK3080594.1"/>
    </source>
</evidence>
<gene>
    <name evidence="1" type="ORF">LTS18_014977</name>
</gene>
<sequence length="168" mass="17729">MANAPISETRLKQIATDACESALAHADSYNHSQTQTWNETIINKTLQSLISESSPPSGRPSHKYIVNSVIIQHTAPTSSSSSSSTAQPQQPTQTMSPPPESSSSVSGTNDTTGAGRKTAAATAAGRRGMHAAAGAYWNNETDGMWSYKFEGAEGRGMDVVVSVMWVAI</sequence>
<comment type="caution">
    <text evidence="1">The sequence shown here is derived from an EMBL/GenBank/DDBJ whole genome shotgun (WGS) entry which is preliminary data.</text>
</comment>
<dbReference type="EMBL" id="JAWDJW010000490">
    <property type="protein sequence ID" value="KAK3080594.1"/>
    <property type="molecule type" value="Genomic_DNA"/>
</dbReference>
<reference evidence="1" key="1">
    <citation type="submission" date="2024-09" db="EMBL/GenBank/DDBJ databases">
        <title>Black Yeasts Isolated from many extreme environments.</title>
        <authorList>
            <person name="Coleine C."/>
            <person name="Stajich J.E."/>
            <person name="Selbmann L."/>
        </authorList>
    </citation>
    <scope>NUCLEOTIDE SEQUENCE</scope>
    <source>
        <strain evidence="1">CCFEE 5737</strain>
    </source>
</reference>